<dbReference type="PANTHER" id="PTHR13861">
    <property type="entry name" value="VACUOLAR ATP SYNTHASE SUBUNIT F"/>
    <property type="match status" value="1"/>
</dbReference>
<dbReference type="PANTHER" id="PTHR13861:SF2">
    <property type="entry name" value="V-TYPE PROTON ATPASE SUBUNIT F"/>
    <property type="match status" value="1"/>
</dbReference>
<evidence type="ECO:0000256" key="1">
    <source>
        <dbReference type="ARBA" id="ARBA00010148"/>
    </source>
</evidence>
<dbReference type="InterPro" id="IPR036906">
    <property type="entry name" value="ATPase_V1_fsu_sf"/>
</dbReference>
<evidence type="ECO:0000256" key="4">
    <source>
        <dbReference type="ARBA" id="ARBA00023065"/>
    </source>
</evidence>
<keyword evidence="7" id="KW-1185">Reference proteome</keyword>
<dbReference type="Gene3D" id="3.40.50.10580">
    <property type="entry name" value="ATPase, V1 complex, subunit F"/>
    <property type="match status" value="1"/>
</dbReference>
<dbReference type="GO" id="GO:0033180">
    <property type="term" value="C:proton-transporting V-type ATPase, V1 domain"/>
    <property type="evidence" value="ECO:0007669"/>
    <property type="project" value="InterPro"/>
</dbReference>
<evidence type="ECO:0000256" key="5">
    <source>
        <dbReference type="ARBA" id="ARBA00032267"/>
    </source>
</evidence>
<proteinExistence type="inferred from homology"/>
<dbReference type="NCBIfam" id="TIGR01101">
    <property type="entry name" value="V_ATP_synt_F"/>
    <property type="match status" value="1"/>
</dbReference>
<dbReference type="InterPro" id="IPR008218">
    <property type="entry name" value="ATPase_V1-cplx_f_g_su"/>
</dbReference>
<keyword evidence="4" id="KW-0406">Ion transport</keyword>
<reference evidence="6" key="2">
    <citation type="submission" date="2025-08" db="UniProtKB">
        <authorList>
            <consortium name="Ensembl"/>
        </authorList>
    </citation>
    <scope>IDENTIFICATION</scope>
</reference>
<accession>A0A8C6ITQ8</accession>
<reference evidence="6" key="1">
    <citation type="submission" date="2020-03" db="EMBL/GenBank/DDBJ databases">
        <title>Melopsittacus undulatus (budgerigar) genome, bMelUnd1, maternal haplotype with Z.</title>
        <authorList>
            <person name="Gedman G."/>
            <person name="Mountcastle J."/>
            <person name="Haase B."/>
            <person name="Formenti G."/>
            <person name="Wright T."/>
            <person name="Apodaca J."/>
            <person name="Pelan S."/>
            <person name="Chow W."/>
            <person name="Rhie A."/>
            <person name="Howe K."/>
            <person name="Fedrigo O."/>
            <person name="Jarvis E.D."/>
        </authorList>
    </citation>
    <scope>NUCLEOTIDE SEQUENCE [LARGE SCALE GENOMIC DNA]</scope>
</reference>
<name>A0A8C6ITQ8_MELUD</name>
<accession>A0A8V5FZD9</accession>
<evidence type="ECO:0000256" key="3">
    <source>
        <dbReference type="ARBA" id="ARBA00022781"/>
    </source>
</evidence>
<organism evidence="6 7">
    <name type="scientific">Melopsittacus undulatus</name>
    <name type="common">Budgerigar</name>
    <name type="synonym">Psittacus undulatus</name>
    <dbReference type="NCBI Taxonomy" id="13146"/>
    <lineage>
        <taxon>Eukaryota</taxon>
        <taxon>Metazoa</taxon>
        <taxon>Chordata</taxon>
        <taxon>Craniata</taxon>
        <taxon>Vertebrata</taxon>
        <taxon>Euteleostomi</taxon>
        <taxon>Archelosauria</taxon>
        <taxon>Archosauria</taxon>
        <taxon>Dinosauria</taxon>
        <taxon>Saurischia</taxon>
        <taxon>Theropoda</taxon>
        <taxon>Coelurosauria</taxon>
        <taxon>Aves</taxon>
        <taxon>Neognathae</taxon>
        <taxon>Neoaves</taxon>
        <taxon>Telluraves</taxon>
        <taxon>Australaves</taxon>
        <taxon>Psittaciformes</taxon>
        <taxon>Psittaculidae</taxon>
        <taxon>Melopsittacus</taxon>
    </lineage>
</organism>
<reference evidence="6" key="3">
    <citation type="submission" date="2025-09" db="UniProtKB">
        <authorList>
            <consortium name="Ensembl"/>
        </authorList>
    </citation>
    <scope>IDENTIFICATION</scope>
</reference>
<keyword evidence="3" id="KW-0375">Hydrogen ion transport</keyword>
<sequence length="127" mass="14207">ILTVPRLARFPGYRGSFIYNRLLCMSVTTPSNTVDTVAGFLLGGIGELDKHCKPNFLVAFRSFLSPGDIGFILINQCLADLIWHAVKAHHWPLPVVVEIPCKEHPYVLSKDSVLQHARSLFTPEDLH</sequence>
<protein>
    <recommendedName>
        <fullName evidence="5">V-ATPase 14 kDa subunit</fullName>
    </recommendedName>
</protein>
<evidence type="ECO:0000313" key="6">
    <source>
        <dbReference type="Ensembl" id="ENSMUNP00000003498.2"/>
    </source>
</evidence>
<comment type="similarity">
    <text evidence="1">Belongs to the V-ATPase F subunit family.</text>
</comment>
<dbReference type="Pfam" id="PF01990">
    <property type="entry name" value="ATP-synt_F"/>
    <property type="match status" value="1"/>
</dbReference>
<dbReference type="Proteomes" id="UP000694405">
    <property type="component" value="Chromosome 2"/>
</dbReference>
<evidence type="ECO:0000256" key="2">
    <source>
        <dbReference type="ARBA" id="ARBA00022448"/>
    </source>
</evidence>
<dbReference type="SUPFAM" id="SSF159468">
    <property type="entry name" value="AtpF-like"/>
    <property type="match status" value="1"/>
</dbReference>
<evidence type="ECO:0000313" key="7">
    <source>
        <dbReference type="Proteomes" id="UP000694405"/>
    </source>
</evidence>
<keyword evidence="2" id="KW-0813">Transport</keyword>
<dbReference type="AlphaFoldDB" id="A0A8C6ITQ8"/>
<dbReference type="InterPro" id="IPR005772">
    <property type="entry name" value="ATPase_V1-cplx_fsu_euk"/>
</dbReference>
<dbReference type="Ensembl" id="ENSMUNT00000004115.2">
    <property type="protein sequence ID" value="ENSMUNP00000003498.2"/>
    <property type="gene ID" value="ENSMUNG00000002980.2"/>
</dbReference>
<dbReference type="GO" id="GO:0046961">
    <property type="term" value="F:proton-transporting ATPase activity, rotational mechanism"/>
    <property type="evidence" value="ECO:0007669"/>
    <property type="project" value="InterPro"/>
</dbReference>